<organism evidence="2">
    <name type="scientific">Candidatus Kentrum sp. DK</name>
    <dbReference type="NCBI Taxonomy" id="2126562"/>
    <lineage>
        <taxon>Bacteria</taxon>
        <taxon>Pseudomonadati</taxon>
        <taxon>Pseudomonadota</taxon>
        <taxon>Gammaproteobacteria</taxon>
        <taxon>Candidatus Kentrum</taxon>
    </lineage>
</organism>
<proteinExistence type="predicted"/>
<reference evidence="2" key="1">
    <citation type="submission" date="2019-02" db="EMBL/GenBank/DDBJ databases">
        <authorList>
            <person name="Gruber-Vodicka R. H."/>
            <person name="Seah K. B. B."/>
        </authorList>
    </citation>
    <scope>NUCLEOTIDE SEQUENCE</scope>
    <source>
        <strain evidence="2">BECK_DK161</strain>
    </source>
</reference>
<protein>
    <submittedName>
        <fullName evidence="2">Uncharacterized protein</fullName>
    </submittedName>
</protein>
<accession>A0A450SXT6</accession>
<gene>
    <name evidence="2" type="ORF">BECKDK2373C_GA0170839_106718</name>
</gene>
<dbReference type="AlphaFoldDB" id="A0A450SXT6"/>
<evidence type="ECO:0000256" key="1">
    <source>
        <dbReference type="SAM" id="MobiDB-lite"/>
    </source>
</evidence>
<sequence>MRPKTSGHIENFPGRYQDDKKPVSDSFAQEIKKTRLFGLLHFQCINGIASVSVSRQDPNGADLGVEIVFFGIFFPASNKVARKSAFFIALLRQHVQWEGEYGISVYRASIKRYPEIGMVMKSLVVIDPVLQAINKGQLLPCRP</sequence>
<dbReference type="EMBL" id="CAADEY010000067">
    <property type="protein sequence ID" value="VFJ58724.1"/>
    <property type="molecule type" value="Genomic_DNA"/>
</dbReference>
<feature type="region of interest" description="Disordered" evidence="1">
    <location>
        <begin position="1"/>
        <end position="23"/>
    </location>
</feature>
<name>A0A450SXT6_9GAMM</name>
<evidence type="ECO:0000313" key="2">
    <source>
        <dbReference type="EMBL" id="VFJ58724.1"/>
    </source>
</evidence>